<gene>
    <name evidence="1" type="ORF">EBH50_11875</name>
</gene>
<comment type="caution">
    <text evidence="1">The sequence shown here is derived from an EMBL/GenBank/DDBJ whole genome shotgun (WGS) entry which is preliminary data.</text>
</comment>
<evidence type="ECO:0000313" key="1">
    <source>
        <dbReference type="EMBL" id="MLE30635.1"/>
    </source>
</evidence>
<proteinExistence type="predicted"/>
<dbReference type="EMBL" id="RUTY01000011">
    <property type="protein sequence ID" value="MLE30635.1"/>
    <property type="molecule type" value="Genomic_DNA"/>
</dbReference>
<organism evidence="1">
    <name type="scientific">Salmonella enterica</name>
    <name type="common">Salmonella choleraesuis</name>
    <dbReference type="NCBI Taxonomy" id="28901"/>
    <lineage>
        <taxon>Bacteria</taxon>
        <taxon>Pseudomonadati</taxon>
        <taxon>Pseudomonadota</taxon>
        <taxon>Gammaproteobacteria</taxon>
        <taxon>Enterobacterales</taxon>
        <taxon>Enterobacteriaceae</taxon>
        <taxon>Salmonella</taxon>
    </lineage>
</organism>
<reference evidence="1" key="1">
    <citation type="submission" date="2018-10" db="EMBL/GenBank/DDBJ databases">
        <authorList>
            <consortium name="PulseNet: The National Subtyping Network for Foodborne Disease Surveillance"/>
            <person name="Tarr C.L."/>
            <person name="Trees E."/>
            <person name="Katz L.S."/>
            <person name="Carleton-Romer H.A."/>
            <person name="Stroika S."/>
            <person name="Kucerova Z."/>
            <person name="Roache K.F."/>
            <person name="Sabol A.L."/>
            <person name="Besser J."/>
            <person name="Gerner-Smidt P."/>
        </authorList>
    </citation>
    <scope>NUCLEOTIDE SEQUENCE [LARGE SCALE GENOMIC DNA]</scope>
    <source>
        <strain evidence="1">PNUSAS056479</strain>
    </source>
</reference>
<name>A0A3R0UB64_SALER</name>
<accession>A0A3R0UB64</accession>
<dbReference type="AlphaFoldDB" id="A0A3R0UB64"/>
<sequence length="265" mass="30173">MSERITFNATNSETLRVVDEYSKTQKISRSQVISTLLDATVPVLKDINRYYQLADELKARLLSGVYQQDLPRRRSVVAAEKYCMEIWESKLQAGKGYDFDSVNGRVHVREHKRHHRRDNAVGRVENRYIKELCQSLLERSEQDARYACFIYTERIIFADVETSEHSSSPVKLAAGDAVILLAKDVVYNEFFFDTGKALFINVVDLMSYGTGGIPETTGDPRVHCWVPILFSGKNAVIVPVYLIDPATASMLRKPDKITVIYRGKK</sequence>
<dbReference type="Proteomes" id="UP000885317">
    <property type="component" value="Unassembled WGS sequence"/>
</dbReference>
<protein>
    <submittedName>
        <fullName evidence="1">Uncharacterized protein</fullName>
    </submittedName>
</protein>